<dbReference type="STRING" id="679926.Mpet_2348"/>
<dbReference type="KEGG" id="mpi:Mpet_2348"/>
<dbReference type="RefSeq" id="WP_013330272.1">
    <property type="nucleotide sequence ID" value="NC_014507.1"/>
</dbReference>
<dbReference type="GeneID" id="9744834"/>
<dbReference type="AlphaFoldDB" id="E1RDB2"/>
<evidence type="ECO:0008006" key="3">
    <source>
        <dbReference type="Google" id="ProtNLM"/>
    </source>
</evidence>
<reference evidence="1 2" key="1">
    <citation type="journal article" date="2010" name="Stand. Genomic Sci.">
        <title>Complete genome sequence of Methanoplanus petrolearius type strain (SEBR 4847).</title>
        <authorList>
            <person name="Brambilla E."/>
            <person name="Djao O.D."/>
            <person name="Daligault H."/>
            <person name="Lapidus A."/>
            <person name="Lucas S."/>
            <person name="Hammon N."/>
            <person name="Nolan M."/>
            <person name="Tice H."/>
            <person name="Cheng J.F."/>
            <person name="Han C."/>
            <person name="Tapia R."/>
            <person name="Goodwin L."/>
            <person name="Pitluck S."/>
            <person name="Liolios K."/>
            <person name="Ivanova N."/>
            <person name="Mavromatis K."/>
            <person name="Mikhailova N."/>
            <person name="Pati A."/>
            <person name="Chen A."/>
            <person name="Palaniappan K."/>
            <person name="Land M."/>
            <person name="Hauser L."/>
            <person name="Chang Y.J."/>
            <person name="Jeffries C.D."/>
            <person name="Rohde M."/>
            <person name="Spring S."/>
            <person name="Sikorski J."/>
            <person name="Goker M."/>
            <person name="Woyke T."/>
            <person name="Bristow J."/>
            <person name="Eisen J.A."/>
            <person name="Markowitz V."/>
            <person name="Hugenholtz P."/>
            <person name="Kyrpides N.C."/>
            <person name="Klenk H.P."/>
        </authorList>
    </citation>
    <scope>NUCLEOTIDE SEQUENCE [LARGE SCALE GENOMIC DNA]</scope>
    <source>
        <strain evidence="2">DSM 11571 / OCM 486 / SEBR 4847</strain>
    </source>
</reference>
<accession>E1RDB2</accession>
<dbReference type="Proteomes" id="UP000006565">
    <property type="component" value="Chromosome"/>
</dbReference>
<dbReference type="PIRSF" id="PIRSF019202">
    <property type="entry name" value="UCP019202"/>
    <property type="match status" value="1"/>
</dbReference>
<dbReference type="Pfam" id="PF04254">
    <property type="entry name" value="DUF432"/>
    <property type="match status" value="1"/>
</dbReference>
<evidence type="ECO:0000313" key="1">
    <source>
        <dbReference type="EMBL" id="ADN37095.1"/>
    </source>
</evidence>
<evidence type="ECO:0000313" key="2">
    <source>
        <dbReference type="Proteomes" id="UP000006565"/>
    </source>
</evidence>
<dbReference type="InterPro" id="IPR007366">
    <property type="entry name" value="DUF432"/>
</dbReference>
<gene>
    <name evidence="1" type="ordered locus">Mpet_2348</name>
</gene>
<dbReference type="EMBL" id="CP002117">
    <property type="protein sequence ID" value="ADN37095.1"/>
    <property type="molecule type" value="Genomic_DNA"/>
</dbReference>
<dbReference type="HOGENOM" id="CLU_096705_1_0_2"/>
<keyword evidence="2" id="KW-1185">Reference proteome</keyword>
<dbReference type="eggNOG" id="arCOG01766">
    <property type="taxonomic scope" value="Archaea"/>
</dbReference>
<name>E1RDB2_METP4</name>
<protein>
    <recommendedName>
        <fullName evidence="3">DUF432 domain-containing protein</fullName>
    </recommendedName>
</protein>
<organism evidence="1 2">
    <name type="scientific">Methanolacinia petrolearia (strain DSM 11571 / OCM 486 / SEBR 4847)</name>
    <name type="common">Methanoplanus petrolearius</name>
    <dbReference type="NCBI Taxonomy" id="679926"/>
    <lineage>
        <taxon>Archaea</taxon>
        <taxon>Methanobacteriati</taxon>
        <taxon>Methanobacteriota</taxon>
        <taxon>Stenosarchaea group</taxon>
        <taxon>Methanomicrobia</taxon>
        <taxon>Methanomicrobiales</taxon>
        <taxon>Methanomicrobiaceae</taxon>
        <taxon>Methanolacinia</taxon>
    </lineage>
</organism>
<proteinExistence type="predicted"/>
<sequence>MYGTYRYPCAIEEESVSIEVTEENGLYIYRRICGDDTRELVISPNDGELIINPVEPVNLPKNITRFLEIEFDKIVMSPESEDLYYLTFPVEIGVFLKSGKSVSLLDVFSQAVSKYSLYGSPKEGAVVRWHKSAVYRKMPEVDNLMEGVMSLKIVNPEKEIVELSRGIFDSYGMKIFYNDWYVTMSAEIRVLPKDEAETKFFNAPIVAGTDKTIELYYGREIPVVGKFYKMNWGYQ</sequence>
<dbReference type="OrthoDB" id="116710at2157"/>